<dbReference type="EMBL" id="FUZU01000001">
    <property type="protein sequence ID" value="SKC61532.1"/>
    <property type="molecule type" value="Genomic_DNA"/>
</dbReference>
<evidence type="ECO:0000313" key="3">
    <source>
        <dbReference type="Proteomes" id="UP000190961"/>
    </source>
</evidence>
<proteinExistence type="predicted"/>
<name>A0A1T5KCT0_9BACT</name>
<accession>A0A1T5KCT0</accession>
<protein>
    <submittedName>
        <fullName evidence="2">Uncharacterized protein</fullName>
    </submittedName>
</protein>
<dbReference type="AlphaFoldDB" id="A0A1T5KCT0"/>
<evidence type="ECO:0000256" key="1">
    <source>
        <dbReference type="SAM" id="MobiDB-lite"/>
    </source>
</evidence>
<dbReference type="OrthoDB" id="1162997at2"/>
<feature type="region of interest" description="Disordered" evidence="1">
    <location>
        <begin position="232"/>
        <end position="259"/>
    </location>
</feature>
<gene>
    <name evidence="2" type="ORF">SAMN05660236_2047</name>
</gene>
<evidence type="ECO:0000313" key="2">
    <source>
        <dbReference type="EMBL" id="SKC61532.1"/>
    </source>
</evidence>
<keyword evidence="3" id="KW-1185">Reference proteome</keyword>
<dbReference type="Proteomes" id="UP000190961">
    <property type="component" value="Unassembled WGS sequence"/>
</dbReference>
<reference evidence="2 3" key="1">
    <citation type="submission" date="2017-02" db="EMBL/GenBank/DDBJ databases">
        <authorList>
            <person name="Peterson S.W."/>
        </authorList>
    </citation>
    <scope>NUCLEOTIDE SEQUENCE [LARGE SCALE GENOMIC DNA]</scope>
    <source>
        <strain evidence="2 3">DSM 25262</strain>
    </source>
</reference>
<dbReference type="RefSeq" id="WP_079686541.1">
    <property type="nucleotide sequence ID" value="NZ_FUZU01000001.1"/>
</dbReference>
<feature type="compositionally biased region" description="Low complexity" evidence="1">
    <location>
        <begin position="232"/>
        <end position="250"/>
    </location>
</feature>
<sequence>MNQLSKLTPAETLLAVHGSATHLNDLLKYTLMDLIFRQVLELETTTRQYNKNDPPKIYQYVVPGRNFDTWTDKLHETVFLSTFRRNSDQKILFKNMVSIGYQNAKSKRTYHSYVLRSNGLHSAFETTFLQKIFGGFDYTRSGIQLKKTIADEFIALEEVVASYRKTKDKNVLESLRAIGGNIFLISGLDIGLAQEIDKELSEEMKRTSTDTSGCGGTGCWTTFDTSGSSSSGGHSGCSSHGDSGCSSSGCSGCGGCGGD</sequence>
<organism evidence="2 3">
    <name type="scientific">Ohtaekwangia koreensis</name>
    <dbReference type="NCBI Taxonomy" id="688867"/>
    <lineage>
        <taxon>Bacteria</taxon>
        <taxon>Pseudomonadati</taxon>
        <taxon>Bacteroidota</taxon>
        <taxon>Cytophagia</taxon>
        <taxon>Cytophagales</taxon>
        <taxon>Fulvivirgaceae</taxon>
        <taxon>Ohtaekwangia</taxon>
    </lineage>
</organism>